<evidence type="ECO:0000313" key="5">
    <source>
        <dbReference type="EMBL" id="CAD5216717.1"/>
    </source>
</evidence>
<dbReference type="Proteomes" id="UP000783686">
    <property type="component" value="Unassembled WGS sequence"/>
</dbReference>
<sequence>MVLSNELNVVLIKLKGAIYEEDLGLFPELCNDLVDTFVDSYKHCRIGTDVVESLKALTQWLDVQTIENTVNIETGIDLIENLKSTINNEATEEAEATDKEDDLIEAEDKLAGIDELVKQLTLRNVPRFEPEIPEFSSDSEDDDSDIKVSELNEQRVEKKGSQTSEHEVEKHTDGRTVTTKKFSTSSSSRTSQTRTIKISGSAIPEDILKKLQNEKLDFDGDETEDKEITIPNNMNIMDSDLSDNCHSKTKTVQHNEAVLQAVTRQAKTNGRIKMDQHSQKLDMIDLNAKQIDYFEGERLIDRHGGGLYQERSIIQNKINDHKEEYEILLPVKRIAHQTVKTIEDNERKDGYFKAVALESYIQLNDNLRVYEEQKHTQIHYAFGLSGVKTTDQKELLALMWDDEDKAVEVEEEEQADIPNALPERTDVLEALDATEYLILRQKQNQEVYAGPANALIVHSTHPKSSLLFQEAFLFTFPGFIDSSELIKKLLHRFSYMNTLDTEDYRRAAKQTFSLLARLLNHIGLMEFRAEFLTQINQFISKLLNLRYFDAARLLR</sequence>
<comment type="caution">
    <text evidence="5">The sequence shown here is derived from an EMBL/GenBank/DDBJ whole genome shotgun (WGS) entry which is preliminary data.</text>
</comment>
<dbReference type="EMBL" id="CAJFDH010000003">
    <property type="protein sequence ID" value="CAD5216717.1"/>
    <property type="molecule type" value="Genomic_DNA"/>
</dbReference>
<feature type="compositionally biased region" description="Basic and acidic residues" evidence="3">
    <location>
        <begin position="152"/>
        <end position="174"/>
    </location>
</feature>
<dbReference type="SUPFAM" id="SSF48366">
    <property type="entry name" value="Ras GEF"/>
    <property type="match status" value="1"/>
</dbReference>
<feature type="coiled-coil region" evidence="2">
    <location>
        <begin position="79"/>
        <end position="123"/>
    </location>
</feature>
<gene>
    <name evidence="5" type="ORF">BOKJ2_LOCUS6727</name>
</gene>
<dbReference type="GO" id="GO:0005085">
    <property type="term" value="F:guanyl-nucleotide exchange factor activity"/>
    <property type="evidence" value="ECO:0007669"/>
    <property type="project" value="UniProtKB-KW"/>
</dbReference>
<dbReference type="InterPro" id="IPR023578">
    <property type="entry name" value="Ras_GEF_dom_sf"/>
</dbReference>
<proteinExistence type="predicted"/>
<name>A0A811KNR9_9BILA</name>
<evidence type="ECO:0000313" key="6">
    <source>
        <dbReference type="Proteomes" id="UP000614601"/>
    </source>
</evidence>
<keyword evidence="2" id="KW-0175">Coiled coil</keyword>
<evidence type="ECO:0000256" key="2">
    <source>
        <dbReference type="SAM" id="Coils"/>
    </source>
</evidence>
<reference evidence="5" key="1">
    <citation type="submission" date="2020-09" db="EMBL/GenBank/DDBJ databases">
        <authorList>
            <person name="Kikuchi T."/>
        </authorList>
    </citation>
    <scope>NUCLEOTIDE SEQUENCE</scope>
    <source>
        <strain evidence="5">SH1</strain>
    </source>
</reference>
<protein>
    <recommendedName>
        <fullName evidence="4">N-terminal Ras-GEF domain-containing protein</fullName>
    </recommendedName>
</protein>
<dbReference type="Proteomes" id="UP000614601">
    <property type="component" value="Unassembled WGS sequence"/>
</dbReference>
<dbReference type="AlphaFoldDB" id="A0A811KNR9"/>
<feature type="domain" description="N-terminal Ras-GEF" evidence="4">
    <location>
        <begin position="443"/>
        <end position="555"/>
    </location>
</feature>
<keyword evidence="1" id="KW-0344">Guanine-nucleotide releasing factor</keyword>
<dbReference type="PROSITE" id="PS50212">
    <property type="entry name" value="RASGEF_NTER"/>
    <property type="match status" value="1"/>
</dbReference>
<organism evidence="5 6">
    <name type="scientific">Bursaphelenchus okinawaensis</name>
    <dbReference type="NCBI Taxonomy" id="465554"/>
    <lineage>
        <taxon>Eukaryota</taxon>
        <taxon>Metazoa</taxon>
        <taxon>Ecdysozoa</taxon>
        <taxon>Nematoda</taxon>
        <taxon>Chromadorea</taxon>
        <taxon>Rhabditida</taxon>
        <taxon>Tylenchina</taxon>
        <taxon>Tylenchomorpha</taxon>
        <taxon>Aphelenchoidea</taxon>
        <taxon>Aphelenchoididae</taxon>
        <taxon>Bursaphelenchus</taxon>
    </lineage>
</organism>
<dbReference type="OrthoDB" id="25179at2759"/>
<evidence type="ECO:0000259" key="4">
    <source>
        <dbReference type="PROSITE" id="PS50212"/>
    </source>
</evidence>
<evidence type="ECO:0000256" key="1">
    <source>
        <dbReference type="PROSITE-ProRule" id="PRU00135"/>
    </source>
</evidence>
<dbReference type="EMBL" id="CAJFCW020000003">
    <property type="protein sequence ID" value="CAG9106486.1"/>
    <property type="molecule type" value="Genomic_DNA"/>
</dbReference>
<dbReference type="InterPro" id="IPR000651">
    <property type="entry name" value="Ras-like_Gua-exchang_fac_N"/>
</dbReference>
<evidence type="ECO:0000256" key="3">
    <source>
        <dbReference type="SAM" id="MobiDB-lite"/>
    </source>
</evidence>
<accession>A0A811KNR9</accession>
<dbReference type="Gene3D" id="1.20.870.10">
    <property type="entry name" value="Son of sevenless (SoS) protein Chain: S domain 1"/>
    <property type="match status" value="1"/>
</dbReference>
<feature type="region of interest" description="Disordered" evidence="3">
    <location>
        <begin position="152"/>
        <end position="195"/>
    </location>
</feature>
<keyword evidence="6" id="KW-1185">Reference proteome</keyword>
<feature type="compositionally biased region" description="Low complexity" evidence="3">
    <location>
        <begin position="175"/>
        <end position="195"/>
    </location>
</feature>